<name>A0AAV4MVZ3_9ARAC</name>
<dbReference type="Proteomes" id="UP001054837">
    <property type="component" value="Unassembled WGS sequence"/>
</dbReference>
<reference evidence="3 4" key="1">
    <citation type="submission" date="2021-06" db="EMBL/GenBank/DDBJ databases">
        <title>Caerostris darwini draft genome.</title>
        <authorList>
            <person name="Kono N."/>
            <person name="Arakawa K."/>
        </authorList>
    </citation>
    <scope>NUCLEOTIDE SEQUENCE [LARGE SCALE GENOMIC DNA]</scope>
</reference>
<dbReference type="Pfam" id="PF00651">
    <property type="entry name" value="BTB"/>
    <property type="match status" value="1"/>
</dbReference>
<feature type="compositionally biased region" description="Acidic residues" evidence="1">
    <location>
        <begin position="595"/>
        <end position="619"/>
    </location>
</feature>
<dbReference type="SUPFAM" id="SSF49599">
    <property type="entry name" value="TRAF domain-like"/>
    <property type="match status" value="1"/>
</dbReference>
<dbReference type="InterPro" id="IPR000210">
    <property type="entry name" value="BTB/POZ_dom"/>
</dbReference>
<dbReference type="Gene3D" id="3.30.710.10">
    <property type="entry name" value="Potassium Channel Kv1.1, Chain A"/>
    <property type="match status" value="1"/>
</dbReference>
<evidence type="ECO:0000313" key="3">
    <source>
        <dbReference type="EMBL" id="GIX75950.1"/>
    </source>
</evidence>
<evidence type="ECO:0000256" key="1">
    <source>
        <dbReference type="SAM" id="MobiDB-lite"/>
    </source>
</evidence>
<dbReference type="AlphaFoldDB" id="A0AAV4MVZ3"/>
<dbReference type="SUPFAM" id="SSF54695">
    <property type="entry name" value="POZ domain"/>
    <property type="match status" value="1"/>
</dbReference>
<feature type="compositionally biased region" description="Basic and acidic residues" evidence="1">
    <location>
        <begin position="401"/>
        <end position="412"/>
    </location>
</feature>
<accession>A0AAV4MVZ3</accession>
<sequence>MALENSESLVRMDDVKDIRIKHFSSTDQCGETHEYFVLKRNPFFQIFCVSIHPNGMSSKTQGFVSVQIFKVLRDPDSFLATSRDSLSWTLSVVDSNGVAKYYQSYVKENVVHFPYNMVVSDFLDRSILLKQADELLPSDVLTVRCELSCMFYSSSPTTEPELPRRMWVLENIKPSAIEDWNKDNDFQPNQNGVVSDGIGHVELELGKMMSTTLDTMMMALVCRMSNMDSAGLEFQKNLLTKSDPTDEVRRTYLGSNKLFKTYIGLKNVLKKVLDDERPLSERSQPKDALYFGKLYSMSLGRKKYQLMEMLDLMVKVNDGHPPVLTCLSWSSEKNTTVQEQILSKSEVKWDEGEELIEVDNQAPTECDEFLSENNECENITQKKECLPESSHIKTEQTPSHYEVEETEKTTQDHQILKENNKQCNEEKNERIIQESSLRIKKETPQFEIKFIEKESCVEDDEEIRHEGKNDVKEKTILKHPVEVKNQEELSQSEIKNGQSDGKQDKIVNVVCLKAGEVCQLTNKNEEIKISQDIQQQMEDESNSCRNSMDYQILSDNDDIQEAMSEAWQQSNLEEGAIGKAEMCQKADEGLQFSKEDDENEETVDMDMTSENEESDENEVESEINYVQEAIEYLLSESPVDEDPYSECESQEKWKFFIQTNEGVVFTLPFDNGKETLGSKLVAGSPVFESMLRNPMLEKLHRWVKLVDVNCYTFINFLLFLQTKQVKTESFSELCAIYEFADKYQVTELMLLCAEKMRPSFSPGNLGDVELLAFLHSDDYPRDLVEAFKIQNKLLQLPASEPDDKGEQVEDEPSVLLDEQVNEMGCDFYFYS</sequence>
<comment type="caution">
    <text evidence="3">The sequence shown here is derived from an EMBL/GenBank/DDBJ whole genome shotgun (WGS) entry which is preliminary data.</text>
</comment>
<organism evidence="3 4">
    <name type="scientific">Caerostris darwini</name>
    <dbReference type="NCBI Taxonomy" id="1538125"/>
    <lineage>
        <taxon>Eukaryota</taxon>
        <taxon>Metazoa</taxon>
        <taxon>Ecdysozoa</taxon>
        <taxon>Arthropoda</taxon>
        <taxon>Chelicerata</taxon>
        <taxon>Arachnida</taxon>
        <taxon>Araneae</taxon>
        <taxon>Araneomorphae</taxon>
        <taxon>Entelegynae</taxon>
        <taxon>Araneoidea</taxon>
        <taxon>Araneidae</taxon>
        <taxon>Caerostris</taxon>
    </lineage>
</organism>
<keyword evidence="4" id="KW-1185">Reference proteome</keyword>
<evidence type="ECO:0000259" key="2">
    <source>
        <dbReference type="Pfam" id="PF00651"/>
    </source>
</evidence>
<proteinExistence type="predicted"/>
<gene>
    <name evidence="3" type="primary">AVEN_165906_1</name>
    <name evidence="3" type="ORF">CDAR_291701</name>
</gene>
<feature type="domain" description="BTB" evidence="2">
    <location>
        <begin position="680"/>
        <end position="756"/>
    </location>
</feature>
<feature type="region of interest" description="Disordered" evidence="1">
    <location>
        <begin position="389"/>
        <end position="412"/>
    </location>
</feature>
<feature type="region of interest" description="Disordered" evidence="1">
    <location>
        <begin position="592"/>
        <end position="619"/>
    </location>
</feature>
<evidence type="ECO:0000313" key="4">
    <source>
        <dbReference type="Proteomes" id="UP001054837"/>
    </source>
</evidence>
<dbReference type="InterPro" id="IPR011333">
    <property type="entry name" value="SKP1/BTB/POZ_sf"/>
</dbReference>
<dbReference type="EMBL" id="BPLQ01000882">
    <property type="protein sequence ID" value="GIX75950.1"/>
    <property type="molecule type" value="Genomic_DNA"/>
</dbReference>
<protein>
    <recommendedName>
        <fullName evidence="2">BTB domain-containing protein</fullName>
    </recommendedName>
</protein>